<name>A0A855X274_9BACT</name>
<dbReference type="PANTHER" id="PTHR37694">
    <property type="entry name" value="SLR8022 PROTEIN"/>
    <property type="match status" value="1"/>
</dbReference>
<evidence type="ECO:0000313" key="2">
    <source>
        <dbReference type="EMBL" id="PWB70317.1"/>
    </source>
</evidence>
<dbReference type="Proteomes" id="UP000250918">
    <property type="component" value="Unassembled WGS sequence"/>
</dbReference>
<evidence type="ECO:0000313" key="3">
    <source>
        <dbReference type="Proteomes" id="UP000250918"/>
    </source>
</evidence>
<dbReference type="InterPro" id="IPR011051">
    <property type="entry name" value="RmlC_Cupin_sf"/>
</dbReference>
<dbReference type="CDD" id="cd02222">
    <property type="entry name" value="cupin_TM1459-like"/>
    <property type="match status" value="1"/>
</dbReference>
<feature type="domain" description="Cupin type-2" evidence="1">
    <location>
        <begin position="41"/>
        <end position="109"/>
    </location>
</feature>
<proteinExistence type="predicted"/>
<reference evidence="2 3" key="1">
    <citation type="journal article" date="2018" name="ISME J.">
        <title>A methanotrophic archaeon couples anaerobic oxidation of methane to Fe(III) reduction.</title>
        <authorList>
            <person name="Cai C."/>
            <person name="Leu A.O."/>
            <person name="Xie G.J."/>
            <person name="Guo J."/>
            <person name="Feng Y."/>
            <person name="Zhao J.X."/>
            <person name="Tyson G.W."/>
            <person name="Yuan Z."/>
            <person name="Hu S."/>
        </authorList>
    </citation>
    <scope>NUCLEOTIDE SEQUENCE [LARGE SCALE GENOMIC DNA]</scope>
    <source>
        <strain evidence="2">FeB_12</strain>
    </source>
</reference>
<accession>A0A855X274</accession>
<dbReference type="SUPFAM" id="SSF51182">
    <property type="entry name" value="RmlC-like cupins"/>
    <property type="match status" value="1"/>
</dbReference>
<dbReference type="AlphaFoldDB" id="A0A855X274"/>
<comment type="caution">
    <text evidence="2">The sequence shown here is derived from an EMBL/GenBank/DDBJ whole genome shotgun (WGS) entry which is preliminary data.</text>
</comment>
<dbReference type="Gene3D" id="2.60.120.10">
    <property type="entry name" value="Jelly Rolls"/>
    <property type="match status" value="1"/>
</dbReference>
<protein>
    <submittedName>
        <fullName evidence="2">Cupin</fullName>
    </submittedName>
</protein>
<dbReference type="Pfam" id="PF07883">
    <property type="entry name" value="Cupin_2"/>
    <property type="match status" value="1"/>
</dbReference>
<organism evidence="2 3">
    <name type="scientific">candidate division GN15 bacterium</name>
    <dbReference type="NCBI Taxonomy" id="2072418"/>
    <lineage>
        <taxon>Bacteria</taxon>
        <taxon>candidate division GN15</taxon>
    </lineage>
</organism>
<dbReference type="EMBL" id="PQAP01000148">
    <property type="protein sequence ID" value="PWB70317.1"/>
    <property type="molecule type" value="Genomic_DNA"/>
</dbReference>
<dbReference type="PANTHER" id="PTHR37694:SF1">
    <property type="entry name" value="SLR8022 PROTEIN"/>
    <property type="match status" value="1"/>
</dbReference>
<evidence type="ECO:0000259" key="1">
    <source>
        <dbReference type="Pfam" id="PF07883"/>
    </source>
</evidence>
<dbReference type="InterPro" id="IPR013096">
    <property type="entry name" value="Cupin_2"/>
</dbReference>
<dbReference type="InterPro" id="IPR014710">
    <property type="entry name" value="RmlC-like_jellyroll"/>
</dbReference>
<gene>
    <name evidence="2" type="ORF">C3F09_09240</name>
</gene>
<sequence>MPVVKYNEIKMTPVSMTGVRDTSKANVIGAPEGWPEHTLRVFRLKPGGYTPKHQHDWEHVNYVVKGRGRLTIAGEAHEIRERDFAFVPPNTEHQFENPYDEEFEFICIVPNKGA</sequence>